<keyword evidence="5" id="KW-1185">Reference proteome</keyword>
<dbReference type="InterPro" id="IPR029055">
    <property type="entry name" value="Ntn_hydrolases_N"/>
</dbReference>
<evidence type="ECO:0000259" key="3">
    <source>
        <dbReference type="Pfam" id="PF02275"/>
    </source>
</evidence>
<proteinExistence type="inferred from homology"/>
<keyword evidence="2 4" id="KW-0378">Hydrolase</keyword>
<feature type="domain" description="Choloylglycine hydrolase/NAAA C-terminal" evidence="3">
    <location>
        <begin position="12"/>
        <end position="301"/>
    </location>
</feature>
<accession>A0ABW3U692</accession>
<dbReference type="SUPFAM" id="SSF56235">
    <property type="entry name" value="N-terminal nucleophile aminohydrolases (Ntn hydrolases)"/>
    <property type="match status" value="1"/>
</dbReference>
<comment type="caution">
    <text evidence="4">The sequence shown here is derived from an EMBL/GenBank/DDBJ whole genome shotgun (WGS) entry which is preliminary data.</text>
</comment>
<evidence type="ECO:0000256" key="2">
    <source>
        <dbReference type="ARBA" id="ARBA00022801"/>
    </source>
</evidence>
<comment type="similarity">
    <text evidence="1">Belongs to the peptidase C59 family.</text>
</comment>
<reference evidence="5" key="1">
    <citation type="journal article" date="2019" name="Int. J. Syst. Evol. Microbiol.">
        <title>The Global Catalogue of Microorganisms (GCM) 10K type strain sequencing project: providing services to taxonomists for standard genome sequencing and annotation.</title>
        <authorList>
            <consortium name="The Broad Institute Genomics Platform"/>
            <consortium name="The Broad Institute Genome Sequencing Center for Infectious Disease"/>
            <person name="Wu L."/>
            <person name="Ma J."/>
        </authorList>
    </citation>
    <scope>NUCLEOTIDE SEQUENCE [LARGE SCALE GENOMIC DNA]</scope>
    <source>
        <strain evidence="5">CCUG 54356</strain>
    </source>
</reference>
<dbReference type="Gene3D" id="3.60.60.10">
    <property type="entry name" value="Penicillin V Acylase, Chain A"/>
    <property type="match status" value="1"/>
</dbReference>
<dbReference type="Pfam" id="PF02275">
    <property type="entry name" value="CBAH"/>
    <property type="match status" value="1"/>
</dbReference>
<dbReference type="InterPro" id="IPR029132">
    <property type="entry name" value="CBAH/NAAA_C"/>
</dbReference>
<organism evidence="4 5">
    <name type="scientific">Microbulbifer celer</name>
    <dbReference type="NCBI Taxonomy" id="435905"/>
    <lineage>
        <taxon>Bacteria</taxon>
        <taxon>Pseudomonadati</taxon>
        <taxon>Pseudomonadota</taxon>
        <taxon>Gammaproteobacteria</taxon>
        <taxon>Cellvibrionales</taxon>
        <taxon>Microbulbiferaceae</taxon>
        <taxon>Microbulbifer</taxon>
    </lineage>
</organism>
<dbReference type="RefSeq" id="WP_338145694.1">
    <property type="nucleotide sequence ID" value="NZ_JAKJXI010000004.1"/>
</dbReference>
<dbReference type="PANTHER" id="PTHR35527:SF2">
    <property type="entry name" value="HYDROLASE"/>
    <property type="match status" value="1"/>
</dbReference>
<dbReference type="EMBL" id="JBHTLR010000005">
    <property type="protein sequence ID" value="MFD1215942.1"/>
    <property type="molecule type" value="Genomic_DNA"/>
</dbReference>
<name>A0ABW3U692_9GAMM</name>
<dbReference type="GO" id="GO:0016787">
    <property type="term" value="F:hydrolase activity"/>
    <property type="evidence" value="ECO:0007669"/>
    <property type="project" value="UniProtKB-KW"/>
</dbReference>
<evidence type="ECO:0000313" key="4">
    <source>
        <dbReference type="EMBL" id="MFD1215942.1"/>
    </source>
</evidence>
<dbReference type="PANTHER" id="PTHR35527">
    <property type="entry name" value="CHOLOYLGLYCINE HYDROLASE"/>
    <property type="match status" value="1"/>
</dbReference>
<dbReference type="Proteomes" id="UP001597264">
    <property type="component" value="Unassembled WGS sequence"/>
</dbReference>
<evidence type="ECO:0000313" key="5">
    <source>
        <dbReference type="Proteomes" id="UP001597264"/>
    </source>
</evidence>
<gene>
    <name evidence="4" type="ORF">ACFQ2X_04965</name>
</gene>
<dbReference type="CDD" id="cd01902">
    <property type="entry name" value="Ntn_CGH"/>
    <property type="match status" value="1"/>
</dbReference>
<sequence>MIVRSLRSLCMCTRTLWLDSGQGPIAGRNMDWAQSLGTNLWVLPAGIERIGIDNDPNPLKWQSKYASLVATAYDLATADGLNEKGLAAHILWLTESEYGERDEKQLGLSVSLWAQFYLDQFDSVAACVEYTKNNAIQVRPQGDPVSGRWSTVHLALGDASGDSAVIEFIDGEAKVHHSRDYTVMTNSPPFDEQLQHLTQYQGFGGDLPLPGTTEAADRFVRASYYLSKLPPADTPRKAYAALLSVMRNAAQPFGVADPARPHISMTIWRTLIDLKRGIYAFESSFSPDIVWVQLNKMDLTKSQKLDLAQEGLVGNMTDKFVDTPAFNFLSA</sequence>
<protein>
    <submittedName>
        <fullName evidence="4">Linear amide C-N hydrolase</fullName>
    </submittedName>
</protein>
<evidence type="ECO:0000256" key="1">
    <source>
        <dbReference type="ARBA" id="ARBA00006625"/>
    </source>
</evidence>
<dbReference type="InterPro" id="IPR052193">
    <property type="entry name" value="Peptidase_C59"/>
</dbReference>